<dbReference type="PANTHER" id="PTHR20974:SF0">
    <property type="entry name" value="UPF0585 PROTEIN CG18661"/>
    <property type="match status" value="1"/>
</dbReference>
<dbReference type="PANTHER" id="PTHR20974">
    <property type="entry name" value="UPF0585 PROTEIN CG18661"/>
    <property type="match status" value="1"/>
</dbReference>
<gene>
    <name evidence="1" type="ORF">NIES30_17215</name>
</gene>
<keyword evidence="2" id="KW-1185">Reference proteome</keyword>
<evidence type="ECO:0000313" key="2">
    <source>
        <dbReference type="Proteomes" id="UP000185557"/>
    </source>
</evidence>
<reference evidence="1 2" key="1">
    <citation type="submission" date="2016-11" db="EMBL/GenBank/DDBJ databases">
        <title>Draft Genome Sequences of Nine Cyanobacterial Strains from Diverse Habitats.</title>
        <authorList>
            <person name="Zhu T."/>
            <person name="Hou S."/>
            <person name="Lu X."/>
            <person name="Hess W.R."/>
        </authorList>
    </citation>
    <scope>NUCLEOTIDE SEQUENCE [LARGE SCALE GENOMIC DNA]</scope>
    <source>
        <strain evidence="1 2">NIES-30</strain>
    </source>
</reference>
<dbReference type="GO" id="GO:0008168">
    <property type="term" value="F:methyltransferase activity"/>
    <property type="evidence" value="ECO:0007669"/>
    <property type="project" value="UniProtKB-KW"/>
</dbReference>
<keyword evidence="1" id="KW-0489">Methyltransferase</keyword>
<evidence type="ECO:0000313" key="1">
    <source>
        <dbReference type="EMBL" id="OKH46434.1"/>
    </source>
</evidence>
<dbReference type="AlphaFoldDB" id="A0A1U7J2X3"/>
<dbReference type="RefSeq" id="WP_073609660.1">
    <property type="nucleotide sequence ID" value="NZ_MRCG01000013.1"/>
</dbReference>
<dbReference type="InterPro" id="IPR010342">
    <property type="entry name" value="DUF938"/>
</dbReference>
<organism evidence="1 2">
    <name type="scientific">Phormidium tenue NIES-30</name>
    <dbReference type="NCBI Taxonomy" id="549789"/>
    <lineage>
        <taxon>Bacteria</taxon>
        <taxon>Bacillati</taxon>
        <taxon>Cyanobacteriota</taxon>
        <taxon>Cyanophyceae</taxon>
        <taxon>Oscillatoriophycideae</taxon>
        <taxon>Oscillatoriales</taxon>
        <taxon>Oscillatoriaceae</taxon>
        <taxon>Phormidium</taxon>
    </lineage>
</organism>
<protein>
    <submittedName>
        <fullName evidence="1">SAM-dependent methyltransferase</fullName>
    </submittedName>
</protein>
<dbReference type="Gene3D" id="3.40.50.150">
    <property type="entry name" value="Vaccinia Virus protein VP39"/>
    <property type="match status" value="1"/>
</dbReference>
<keyword evidence="1" id="KW-0808">Transferase</keyword>
<dbReference type="InterPro" id="IPR029063">
    <property type="entry name" value="SAM-dependent_MTases_sf"/>
</dbReference>
<dbReference type="OrthoDB" id="450870at2"/>
<dbReference type="GO" id="GO:0032259">
    <property type="term" value="P:methylation"/>
    <property type="evidence" value="ECO:0007669"/>
    <property type="project" value="UniProtKB-KW"/>
</dbReference>
<sequence length="220" mass="23404">MFTSPDARRYAPATERNREPILAVLQRVLPPTGTVLEVSSGTGEHAVFFAPHLAPRQWLPSDLDPGARASVAAWREAAPAENLHAPIALDAAAPLWPVGSENFSDLLSELNLQQHPITALVNINMIHIAPWAACLGLLAAAGRILPPGGILYLYGPYKQNGQHTAPSNAAFDDSLQAQNPEWGVRDLEAVVAAAKVHGLALVETIAMPANNLSVVFRAIG</sequence>
<dbReference type="SUPFAM" id="SSF53335">
    <property type="entry name" value="S-adenosyl-L-methionine-dependent methyltransferases"/>
    <property type="match status" value="1"/>
</dbReference>
<name>A0A1U7J2X3_9CYAN</name>
<comment type="caution">
    <text evidence="1">The sequence shown here is derived from an EMBL/GenBank/DDBJ whole genome shotgun (WGS) entry which is preliminary data.</text>
</comment>
<dbReference type="Pfam" id="PF06080">
    <property type="entry name" value="DUF938"/>
    <property type="match status" value="1"/>
</dbReference>
<accession>A0A1U7J2X3</accession>
<dbReference type="EMBL" id="MRCG01000013">
    <property type="protein sequence ID" value="OKH46434.1"/>
    <property type="molecule type" value="Genomic_DNA"/>
</dbReference>
<dbReference type="Proteomes" id="UP000185557">
    <property type="component" value="Unassembled WGS sequence"/>
</dbReference>
<dbReference type="STRING" id="549789.NIES30_17215"/>
<proteinExistence type="predicted"/>